<keyword evidence="3" id="KW-0479">Metal-binding</keyword>
<dbReference type="Proteomes" id="UP000091918">
    <property type="component" value="Unassembled WGS sequence"/>
</dbReference>
<dbReference type="Pfam" id="PF03828">
    <property type="entry name" value="PAP_assoc"/>
    <property type="match status" value="1"/>
</dbReference>
<feature type="region of interest" description="Disordered" evidence="5">
    <location>
        <begin position="168"/>
        <end position="220"/>
    </location>
</feature>
<evidence type="ECO:0000259" key="6">
    <source>
        <dbReference type="Pfam" id="PF03828"/>
    </source>
</evidence>
<feature type="region of interest" description="Disordered" evidence="5">
    <location>
        <begin position="1"/>
        <end position="133"/>
    </location>
</feature>
<gene>
    <name evidence="8" type="ORF">ACJ72_03670</name>
</gene>
<reference evidence="8 9" key="1">
    <citation type="submission" date="2015-07" db="EMBL/GenBank/DDBJ databases">
        <title>Emmonsia species relationships and genome sequence.</title>
        <authorList>
            <person name="Cuomo C.A."/>
            <person name="Schwartz I.S."/>
            <person name="Kenyon C."/>
            <person name="de Hoog G.S."/>
            <person name="Govender N.P."/>
            <person name="Botha A."/>
            <person name="Moreno L."/>
            <person name="de Vries M."/>
            <person name="Munoz J.F."/>
            <person name="Stielow J.B."/>
        </authorList>
    </citation>
    <scope>NUCLEOTIDE SEQUENCE [LARGE SCALE GENOMIC DNA]</scope>
    <source>
        <strain evidence="8 9">CBS 136260</strain>
    </source>
</reference>
<dbReference type="GO" id="GO:0031499">
    <property type="term" value="C:TRAMP complex"/>
    <property type="evidence" value="ECO:0007669"/>
    <property type="project" value="TreeGrafter"/>
</dbReference>
<dbReference type="PANTHER" id="PTHR23092">
    <property type="entry name" value="POLY(A) RNA POLYMERASE"/>
    <property type="match status" value="1"/>
</dbReference>
<feature type="compositionally biased region" description="Acidic residues" evidence="5">
    <location>
        <begin position="70"/>
        <end position="79"/>
    </location>
</feature>
<evidence type="ECO:0000256" key="3">
    <source>
        <dbReference type="ARBA" id="ARBA00022723"/>
    </source>
</evidence>
<dbReference type="InterPro" id="IPR045862">
    <property type="entry name" value="Trf4-like"/>
</dbReference>
<feature type="region of interest" description="Disordered" evidence="5">
    <location>
        <begin position="589"/>
        <end position="644"/>
    </location>
</feature>
<dbReference type="EC" id="2.7.7.19" evidence="2"/>
<dbReference type="OrthoDB" id="273917at2759"/>
<dbReference type="AlphaFoldDB" id="A0A1B7NYX6"/>
<evidence type="ECO:0000313" key="9">
    <source>
        <dbReference type="Proteomes" id="UP000091918"/>
    </source>
</evidence>
<evidence type="ECO:0000313" key="8">
    <source>
        <dbReference type="EMBL" id="OAX81979.1"/>
    </source>
</evidence>
<dbReference type="GO" id="GO:1990817">
    <property type="term" value="F:poly(A) RNA polymerase activity"/>
    <property type="evidence" value="ECO:0007669"/>
    <property type="project" value="UniProtKB-EC"/>
</dbReference>
<dbReference type="GO" id="GO:0005730">
    <property type="term" value="C:nucleolus"/>
    <property type="evidence" value="ECO:0007669"/>
    <property type="project" value="TreeGrafter"/>
</dbReference>
<protein>
    <recommendedName>
        <fullName evidence="2">polynucleotide adenylyltransferase</fullName>
        <ecNumber evidence="2">2.7.7.19</ecNumber>
    </recommendedName>
</protein>
<dbReference type="CDD" id="cd05402">
    <property type="entry name" value="NT_PAP_TUTase"/>
    <property type="match status" value="1"/>
</dbReference>
<organism evidence="8 9">
    <name type="scientific">Emergomyces africanus</name>
    <dbReference type="NCBI Taxonomy" id="1955775"/>
    <lineage>
        <taxon>Eukaryota</taxon>
        <taxon>Fungi</taxon>
        <taxon>Dikarya</taxon>
        <taxon>Ascomycota</taxon>
        <taxon>Pezizomycotina</taxon>
        <taxon>Eurotiomycetes</taxon>
        <taxon>Eurotiomycetidae</taxon>
        <taxon>Onygenales</taxon>
        <taxon>Ajellomycetaceae</taxon>
        <taxon>Emergomyces</taxon>
    </lineage>
</organism>
<dbReference type="InterPro" id="IPR043519">
    <property type="entry name" value="NT_sf"/>
</dbReference>
<dbReference type="PANTHER" id="PTHR23092:SF15">
    <property type="entry name" value="INACTIVE NON-CANONICAL POLY(A) RNA POLYMERASE PROTEIN TRF4-2-RELATED"/>
    <property type="match status" value="1"/>
</dbReference>
<evidence type="ECO:0000256" key="2">
    <source>
        <dbReference type="ARBA" id="ARBA00012388"/>
    </source>
</evidence>
<comment type="similarity">
    <text evidence="1">Belongs to the DNA polymerase type-B-like family.</text>
</comment>
<dbReference type="Pfam" id="PF22600">
    <property type="entry name" value="MTPAP-like_central"/>
    <property type="match status" value="1"/>
</dbReference>
<dbReference type="InterPro" id="IPR054708">
    <property type="entry name" value="MTPAP-like_central"/>
</dbReference>
<evidence type="ECO:0000259" key="7">
    <source>
        <dbReference type="Pfam" id="PF22600"/>
    </source>
</evidence>
<dbReference type="EMBL" id="LGUA01000375">
    <property type="protein sequence ID" value="OAX81979.1"/>
    <property type="molecule type" value="Genomic_DNA"/>
</dbReference>
<keyword evidence="9" id="KW-1185">Reference proteome</keyword>
<accession>A0A1B7NYX6</accession>
<dbReference type="GO" id="GO:0043634">
    <property type="term" value="P:polyadenylation-dependent ncRNA catabolic process"/>
    <property type="evidence" value="ECO:0007669"/>
    <property type="project" value="TreeGrafter"/>
</dbReference>
<dbReference type="GO" id="GO:0010605">
    <property type="term" value="P:negative regulation of macromolecule metabolic process"/>
    <property type="evidence" value="ECO:0007669"/>
    <property type="project" value="UniProtKB-ARBA"/>
</dbReference>
<feature type="compositionally biased region" description="Pro residues" evidence="5">
    <location>
        <begin position="595"/>
        <end position="618"/>
    </location>
</feature>
<dbReference type="STRING" id="1658172.A0A1B7NYX6"/>
<dbReference type="SUPFAM" id="SSF81631">
    <property type="entry name" value="PAP/OAS1 substrate-binding domain"/>
    <property type="match status" value="1"/>
</dbReference>
<evidence type="ECO:0000256" key="5">
    <source>
        <dbReference type="SAM" id="MobiDB-lite"/>
    </source>
</evidence>
<comment type="caution">
    <text evidence="8">The sequence shown here is derived from an EMBL/GenBank/DDBJ whole genome shotgun (WGS) entry which is preliminary data.</text>
</comment>
<dbReference type="SUPFAM" id="SSF81301">
    <property type="entry name" value="Nucleotidyltransferase"/>
    <property type="match status" value="1"/>
</dbReference>
<evidence type="ECO:0000256" key="4">
    <source>
        <dbReference type="ARBA" id="ARBA00022842"/>
    </source>
</evidence>
<dbReference type="Gene3D" id="3.30.460.10">
    <property type="entry name" value="Beta Polymerase, domain 2"/>
    <property type="match status" value="1"/>
</dbReference>
<dbReference type="GO" id="GO:0003729">
    <property type="term" value="F:mRNA binding"/>
    <property type="evidence" value="ECO:0007669"/>
    <property type="project" value="TreeGrafter"/>
</dbReference>
<dbReference type="GO" id="GO:0046872">
    <property type="term" value="F:metal ion binding"/>
    <property type="evidence" value="ECO:0007669"/>
    <property type="project" value="UniProtKB-KW"/>
</dbReference>
<name>A0A1B7NYX6_9EURO</name>
<feature type="domain" description="Poly(A) RNA polymerase mitochondrial-like central palm" evidence="7">
    <location>
        <begin position="267"/>
        <end position="409"/>
    </location>
</feature>
<proteinExistence type="inferred from homology"/>
<sequence>MPPPFEFRGNKQRGRPRQQQQQPEFTFRSRFPKTSARPLLLMSQRETTPEFLGGAQSEEQKPRKFMSLEDLTDSDEAEMDVSSADGGSDSQPPRKKRVTESNAGPVANPPKWSNPDPYTVLPPSDENPAKRKDVVKLIRKARIQSAQQSKPEENNAVVLNDDFISFGMDDTEMDEPPENAPRGPRSSMNQDGDPALGSRKRTHDDEIVGPSRFTGKPGKPERLFNPDGSILLKWKPFEDQNPTPWIDSSHPSTLHLGSRQVKILISLHNEILSFFHWVKPKPFEQLIRNDLVARLQRHFEKRHYGSQLHPFGSFASGIYLPTADMDLVLLSRQFLRQDRKILCQRPREIYSFSAYLKDLDIAVPGSVETIAHARVPIIKFVDRLTGLKVDLSFDNSTGVAANETFQVWKSQFPAMPVIVSVIKQFLLLRGLNEVPTGGLGGFSIICLVTSLLQHLPYSGVDPNLGSVLMDFFDFYGNKFDSRAVGIQFDPPGYFDKKLLGVYQANKLQRLAIMDPNNPDHDISGGTKEIPIIFRAFADAYQTLKQNLVQAAFSTRKGEKSFLGLIIGANYESYVNQRAHLASLCENDPRFAHLFQPPPPNSPPPEAPADPPPPPPPPPEEPRIIPVKANRHNDDSSQAPKLSKKQCIALDRANRLKKLRPDLKNVPKFVTLEEAVKAGGYSSIADMDRDLYRREKEKALVEH</sequence>
<feature type="domain" description="PAP-associated" evidence="6">
    <location>
        <begin position="463"/>
        <end position="520"/>
    </location>
</feature>
<evidence type="ECO:0000256" key="1">
    <source>
        <dbReference type="ARBA" id="ARBA00008593"/>
    </source>
</evidence>
<keyword evidence="4" id="KW-0460">Magnesium</keyword>
<dbReference type="InterPro" id="IPR002058">
    <property type="entry name" value="PAP_assoc"/>
</dbReference>
<dbReference type="GO" id="GO:0031123">
    <property type="term" value="P:RNA 3'-end processing"/>
    <property type="evidence" value="ECO:0007669"/>
    <property type="project" value="TreeGrafter"/>
</dbReference>
<dbReference type="Gene3D" id="1.10.1410.10">
    <property type="match status" value="1"/>
</dbReference>